<dbReference type="Gene3D" id="1.10.150.130">
    <property type="match status" value="1"/>
</dbReference>
<dbReference type="Pfam" id="PF00589">
    <property type="entry name" value="Phage_integrase"/>
    <property type="match status" value="1"/>
</dbReference>
<dbReference type="RefSeq" id="WP_377261697.1">
    <property type="nucleotide sequence ID" value="NZ_JBHMAA010000015.1"/>
</dbReference>
<dbReference type="InterPro" id="IPR044068">
    <property type="entry name" value="CB"/>
</dbReference>
<comment type="similarity">
    <text evidence="1">Belongs to the 'phage' integrase family.</text>
</comment>
<reference evidence="8 9" key="1">
    <citation type="submission" date="2024-09" db="EMBL/GenBank/DDBJ databases">
        <authorList>
            <person name="Sun Q."/>
            <person name="Mori K."/>
        </authorList>
    </citation>
    <scope>NUCLEOTIDE SEQUENCE [LARGE SCALE GENOMIC DNA]</scope>
    <source>
        <strain evidence="8 9">TBRC 4938</strain>
    </source>
</reference>
<evidence type="ECO:0000259" key="7">
    <source>
        <dbReference type="PROSITE" id="PS51900"/>
    </source>
</evidence>
<dbReference type="Pfam" id="PF13356">
    <property type="entry name" value="Arm-DNA-bind_3"/>
    <property type="match status" value="1"/>
</dbReference>
<gene>
    <name evidence="8" type="ORF">ACFFP0_14055</name>
</gene>
<feature type="domain" description="Core-binding (CB)" evidence="7">
    <location>
        <begin position="97"/>
        <end position="175"/>
    </location>
</feature>
<keyword evidence="3 5" id="KW-0238">DNA-binding</keyword>
<dbReference type="Gene3D" id="1.10.443.10">
    <property type="entry name" value="Intergrase catalytic core"/>
    <property type="match status" value="1"/>
</dbReference>
<dbReference type="Gene3D" id="3.30.160.390">
    <property type="entry name" value="Integrase, DNA-binding domain"/>
    <property type="match status" value="1"/>
</dbReference>
<evidence type="ECO:0000313" key="8">
    <source>
        <dbReference type="EMBL" id="MFB9949984.1"/>
    </source>
</evidence>
<dbReference type="InterPro" id="IPR025166">
    <property type="entry name" value="Integrase_DNA_bind_dom"/>
</dbReference>
<feature type="domain" description="Tyr recombinase" evidence="6">
    <location>
        <begin position="194"/>
        <end position="363"/>
    </location>
</feature>
<evidence type="ECO:0000313" key="9">
    <source>
        <dbReference type="Proteomes" id="UP001589692"/>
    </source>
</evidence>
<dbReference type="InterPro" id="IPR038488">
    <property type="entry name" value="Integrase_DNA-bd_sf"/>
</dbReference>
<dbReference type="Proteomes" id="UP001589692">
    <property type="component" value="Unassembled WGS sequence"/>
</dbReference>
<keyword evidence="2" id="KW-0229">DNA integration</keyword>
<evidence type="ECO:0000256" key="4">
    <source>
        <dbReference type="ARBA" id="ARBA00023172"/>
    </source>
</evidence>
<evidence type="ECO:0000259" key="6">
    <source>
        <dbReference type="PROSITE" id="PS51898"/>
    </source>
</evidence>
<proteinExistence type="inferred from homology"/>
<accession>A0ABV6AH92</accession>
<keyword evidence="4" id="KW-0233">DNA recombination</keyword>
<evidence type="ECO:0000256" key="2">
    <source>
        <dbReference type="ARBA" id="ARBA00022908"/>
    </source>
</evidence>
<dbReference type="InterPro" id="IPR050808">
    <property type="entry name" value="Phage_Integrase"/>
</dbReference>
<name>A0ABV6AH92_9HYPH</name>
<protein>
    <submittedName>
        <fullName evidence="8">Tyrosine-type recombinase/integrase</fullName>
    </submittedName>
</protein>
<dbReference type="InterPro" id="IPR011010">
    <property type="entry name" value="DNA_brk_join_enz"/>
</dbReference>
<dbReference type="PANTHER" id="PTHR30629:SF2">
    <property type="entry name" value="PROPHAGE INTEGRASE INTS-RELATED"/>
    <property type="match status" value="1"/>
</dbReference>
<sequence>MAVINLTEARIRELEPNSGIWRDEQVKGLMVICHKTAKSYAVQGDVRRNGRHIRTVRVKIDRVDRIGLREARNRAKAIMSQIQSGIDPTAKTAETGITLKQVLEIHLSEKTFRPSTEESYRYHLDHHLSKYRNRAVADISRTDVRDLFDDMKAKRGQTSACGAMRVLRALFNTARRVDETIGANPCDSLRIPAPPKRQVDMLDLKSWWVETEKLTPIRRDLHRSMLLTGARRRSLLQVRRDDVDLEKKLITFTHMKIGGPMTIPMGDRLAAMLKARLEEDLPLNSEWLWPSATSESGHIEEPKENKHELPSPHEYRHLARTLLIASGAPYAESALLLGQTLPGASGGYVHREHLVEHLRPFMQALENSVWQPAIDAAAD</sequence>
<dbReference type="PROSITE" id="PS51898">
    <property type="entry name" value="TYR_RECOMBINASE"/>
    <property type="match status" value="1"/>
</dbReference>
<dbReference type="PROSITE" id="PS51900">
    <property type="entry name" value="CB"/>
    <property type="match status" value="1"/>
</dbReference>
<evidence type="ECO:0000256" key="1">
    <source>
        <dbReference type="ARBA" id="ARBA00008857"/>
    </source>
</evidence>
<keyword evidence="9" id="KW-1185">Reference proteome</keyword>
<comment type="caution">
    <text evidence="8">The sequence shown here is derived from an EMBL/GenBank/DDBJ whole genome shotgun (WGS) entry which is preliminary data.</text>
</comment>
<dbReference type="InterPro" id="IPR010998">
    <property type="entry name" value="Integrase_recombinase_N"/>
</dbReference>
<organism evidence="8 9">
    <name type="scientific">Rhizobium puerariae</name>
    <dbReference type="NCBI Taxonomy" id="1585791"/>
    <lineage>
        <taxon>Bacteria</taxon>
        <taxon>Pseudomonadati</taxon>
        <taxon>Pseudomonadota</taxon>
        <taxon>Alphaproteobacteria</taxon>
        <taxon>Hyphomicrobiales</taxon>
        <taxon>Rhizobiaceae</taxon>
        <taxon>Rhizobium/Agrobacterium group</taxon>
        <taxon>Rhizobium</taxon>
    </lineage>
</organism>
<dbReference type="EMBL" id="JBHMAA010000015">
    <property type="protein sequence ID" value="MFB9949984.1"/>
    <property type="molecule type" value="Genomic_DNA"/>
</dbReference>
<dbReference type="InterPro" id="IPR002104">
    <property type="entry name" value="Integrase_catalytic"/>
</dbReference>
<evidence type="ECO:0000256" key="5">
    <source>
        <dbReference type="PROSITE-ProRule" id="PRU01248"/>
    </source>
</evidence>
<dbReference type="PANTHER" id="PTHR30629">
    <property type="entry name" value="PROPHAGE INTEGRASE"/>
    <property type="match status" value="1"/>
</dbReference>
<dbReference type="InterPro" id="IPR013762">
    <property type="entry name" value="Integrase-like_cat_sf"/>
</dbReference>
<evidence type="ECO:0000256" key="3">
    <source>
        <dbReference type="ARBA" id="ARBA00023125"/>
    </source>
</evidence>
<dbReference type="SUPFAM" id="SSF56349">
    <property type="entry name" value="DNA breaking-rejoining enzymes"/>
    <property type="match status" value="1"/>
</dbReference>